<proteinExistence type="predicted"/>
<sequence length="107" mass="11809">MSNAQQLRDSSDVTTFRKQRAIIQNYKQLEGKGQLPIGGIPHEDLMAVARYGATYIPASSIMSTVLELSGDVQTLQYSTTEIAARSCSIQCSGSSYQPSLFIQEFRQ</sequence>
<dbReference type="AlphaFoldDB" id="A0A6C0I611"/>
<reference evidence="1" key="1">
    <citation type="journal article" date="2020" name="Nature">
        <title>Giant virus diversity and host interactions through global metagenomics.</title>
        <authorList>
            <person name="Schulz F."/>
            <person name="Roux S."/>
            <person name="Paez-Espino D."/>
            <person name="Jungbluth S."/>
            <person name="Walsh D.A."/>
            <person name="Denef V.J."/>
            <person name="McMahon K.D."/>
            <person name="Konstantinidis K.T."/>
            <person name="Eloe-Fadrosh E.A."/>
            <person name="Kyrpides N.C."/>
            <person name="Woyke T."/>
        </authorList>
    </citation>
    <scope>NUCLEOTIDE SEQUENCE</scope>
    <source>
        <strain evidence="1">GVMAG-M-3300023184-50</strain>
    </source>
</reference>
<organism evidence="1">
    <name type="scientific">viral metagenome</name>
    <dbReference type="NCBI Taxonomy" id="1070528"/>
    <lineage>
        <taxon>unclassified sequences</taxon>
        <taxon>metagenomes</taxon>
        <taxon>organismal metagenomes</taxon>
    </lineage>
</organism>
<name>A0A6C0I611_9ZZZZ</name>
<accession>A0A6C0I611</accession>
<protein>
    <submittedName>
        <fullName evidence="1">Uncharacterized protein</fullName>
    </submittedName>
</protein>
<dbReference type="EMBL" id="MN740117">
    <property type="protein sequence ID" value="QHT88448.1"/>
    <property type="molecule type" value="Genomic_DNA"/>
</dbReference>
<evidence type="ECO:0000313" key="1">
    <source>
        <dbReference type="EMBL" id="QHT88448.1"/>
    </source>
</evidence>